<evidence type="ECO:0000256" key="7">
    <source>
        <dbReference type="SAM" id="SignalP"/>
    </source>
</evidence>
<dbReference type="Pfam" id="PF00049">
    <property type="entry name" value="Insulin"/>
    <property type="match status" value="1"/>
</dbReference>
<dbReference type="InterPro" id="IPR036438">
    <property type="entry name" value="Insulin-like_sf"/>
</dbReference>
<comment type="subunit">
    <text evidence="2">Heterodimer of a B chain and an A chain linked by two disulfide bonds.</text>
</comment>
<dbReference type="SUPFAM" id="SSF56994">
    <property type="entry name" value="Insulin-like"/>
    <property type="match status" value="1"/>
</dbReference>
<dbReference type="Gene3D" id="1.10.100.10">
    <property type="entry name" value="Insulin-like"/>
    <property type="match status" value="1"/>
</dbReference>
<comment type="subcellular location">
    <subcellularLocation>
        <location evidence="6">Secreted</location>
    </subcellularLocation>
</comment>
<proteinExistence type="evidence at transcript level"/>
<evidence type="ECO:0000256" key="2">
    <source>
        <dbReference type="ARBA" id="ARBA00011207"/>
    </source>
</evidence>
<keyword evidence="4 7" id="KW-0732">Signal</keyword>
<evidence type="ECO:0000259" key="8">
    <source>
        <dbReference type="SMART" id="SM00078"/>
    </source>
</evidence>
<gene>
    <name evidence="9" type="primary">Insulin-like Peptide 7</name>
</gene>
<dbReference type="GO" id="GO:0005576">
    <property type="term" value="C:extracellular region"/>
    <property type="evidence" value="ECO:0007669"/>
    <property type="project" value="UniProtKB-SubCell"/>
</dbReference>
<evidence type="ECO:0000256" key="6">
    <source>
        <dbReference type="RuleBase" id="RU000406"/>
    </source>
</evidence>
<feature type="chain" id="PRO_5019035995" evidence="7">
    <location>
        <begin position="20"/>
        <end position="102"/>
    </location>
</feature>
<dbReference type="EMBL" id="LT984759">
    <property type="protein sequence ID" value="SPC71620.1"/>
    <property type="molecule type" value="mRNA"/>
</dbReference>
<dbReference type="PANTHER" id="PTHR13647:SF4">
    <property type="entry name" value="INSULIN-LIKE PEPTIDE 1-RELATED"/>
    <property type="match status" value="1"/>
</dbReference>
<evidence type="ECO:0000256" key="1">
    <source>
        <dbReference type="ARBA" id="ARBA00009034"/>
    </source>
</evidence>
<evidence type="ECO:0000256" key="5">
    <source>
        <dbReference type="ARBA" id="ARBA00023157"/>
    </source>
</evidence>
<dbReference type="PROSITE" id="PS00262">
    <property type="entry name" value="INSULIN"/>
    <property type="match status" value="1"/>
</dbReference>
<feature type="signal peptide" evidence="7">
    <location>
        <begin position="1"/>
        <end position="19"/>
    </location>
</feature>
<evidence type="ECO:0000256" key="3">
    <source>
        <dbReference type="ARBA" id="ARBA00022685"/>
    </source>
</evidence>
<dbReference type="AlphaFoldDB" id="A0A445MQH7"/>
<keyword evidence="5" id="KW-1015">Disulfide bond</keyword>
<dbReference type="PANTHER" id="PTHR13647">
    <property type="entry name" value="INSULIN-LIKE PEPTIDE 2-RELATED"/>
    <property type="match status" value="1"/>
</dbReference>
<keyword evidence="3" id="KW-0165">Cleavage on pair of basic residues</keyword>
<dbReference type="CDD" id="cd04366">
    <property type="entry name" value="IlGF_insulin_bombyxin_like"/>
    <property type="match status" value="1"/>
</dbReference>
<organism evidence="9">
    <name type="scientific">Blattella germanica</name>
    <name type="common">German cockroach</name>
    <name type="synonym">Blatta germanica</name>
    <dbReference type="NCBI Taxonomy" id="6973"/>
    <lineage>
        <taxon>Eukaryota</taxon>
        <taxon>Metazoa</taxon>
        <taxon>Ecdysozoa</taxon>
        <taxon>Arthropoda</taxon>
        <taxon>Hexapoda</taxon>
        <taxon>Insecta</taxon>
        <taxon>Pterygota</taxon>
        <taxon>Neoptera</taxon>
        <taxon>Polyneoptera</taxon>
        <taxon>Dictyoptera</taxon>
        <taxon>Blattodea</taxon>
        <taxon>Blaberoidea</taxon>
        <taxon>Blattellidae</taxon>
        <taxon>Blattella</taxon>
    </lineage>
</organism>
<keyword evidence="6" id="KW-0964">Secreted</keyword>
<name>A0A445MQH7_BLAGE</name>
<dbReference type="SMART" id="SM00078">
    <property type="entry name" value="IlGF"/>
    <property type="match status" value="1"/>
</dbReference>
<dbReference type="PRINTS" id="PR00276">
    <property type="entry name" value="INSULINFAMLY"/>
</dbReference>
<evidence type="ECO:0000313" key="9">
    <source>
        <dbReference type="EMBL" id="SPC71620.1"/>
    </source>
</evidence>
<dbReference type="InterPro" id="IPR022352">
    <property type="entry name" value="Ins/IGF/rlx"/>
</dbReference>
<evidence type="ECO:0000256" key="4">
    <source>
        <dbReference type="ARBA" id="ARBA00022729"/>
    </source>
</evidence>
<accession>A0A445MQH7</accession>
<sequence length="102" mass="11003">MLKCGIVTALVLVTTMVSGAPTIRMQMCGSQLANTLAQICSAYGYHDPFSQTRRVNSPSSGVNTTPNRLRVRRGVADECCKTGCTLDTMEQYCSAPLTPAQR</sequence>
<protein>
    <submittedName>
        <fullName evidence="9">ILP7</fullName>
    </submittedName>
</protein>
<reference evidence="9" key="1">
    <citation type="submission" date="2018-02" db="EMBL/GenBank/DDBJ databases">
        <authorList>
            <person name="Maestro L. J."/>
        </authorList>
    </citation>
    <scope>NUCLEOTIDE SEQUENCE</scope>
    <source>
        <tissue evidence="9">Fat body</tissue>
    </source>
</reference>
<feature type="domain" description="Insulin-like" evidence="8">
    <location>
        <begin position="25"/>
        <end position="93"/>
    </location>
</feature>
<dbReference type="GO" id="GO:0005179">
    <property type="term" value="F:hormone activity"/>
    <property type="evidence" value="ECO:0007669"/>
    <property type="project" value="InterPro"/>
</dbReference>
<dbReference type="InterPro" id="IPR016179">
    <property type="entry name" value="Insulin-like"/>
</dbReference>
<comment type="similarity">
    <text evidence="1 6">Belongs to the insulin family.</text>
</comment>
<dbReference type="InterPro" id="IPR022353">
    <property type="entry name" value="Insulin_CS"/>
</dbReference>